<evidence type="ECO:0000313" key="2">
    <source>
        <dbReference type="EMBL" id="GAA4562295.1"/>
    </source>
</evidence>
<keyword evidence="1" id="KW-0812">Transmembrane</keyword>
<keyword evidence="1" id="KW-0472">Membrane</keyword>
<keyword evidence="1" id="KW-1133">Transmembrane helix</keyword>
<keyword evidence="3" id="KW-1185">Reference proteome</keyword>
<proteinExistence type="predicted"/>
<gene>
    <name evidence="2" type="ORF">GCM10023176_03070</name>
</gene>
<accession>A0ABP8S6L9</accession>
<protein>
    <submittedName>
        <fullName evidence="2">Uncharacterized protein</fullName>
    </submittedName>
</protein>
<comment type="caution">
    <text evidence="2">The sequence shown here is derived from an EMBL/GenBank/DDBJ whole genome shotgun (WGS) entry which is preliminary data.</text>
</comment>
<feature type="transmembrane region" description="Helical" evidence="1">
    <location>
        <begin position="57"/>
        <end position="81"/>
    </location>
</feature>
<reference evidence="3" key="1">
    <citation type="journal article" date="2019" name="Int. J. Syst. Evol. Microbiol.">
        <title>The Global Catalogue of Microorganisms (GCM) 10K type strain sequencing project: providing services to taxonomists for standard genome sequencing and annotation.</title>
        <authorList>
            <consortium name="The Broad Institute Genomics Platform"/>
            <consortium name="The Broad Institute Genome Sequencing Center for Infectious Disease"/>
            <person name="Wu L."/>
            <person name="Ma J."/>
        </authorList>
    </citation>
    <scope>NUCLEOTIDE SEQUENCE [LARGE SCALE GENOMIC DNA]</scope>
    <source>
        <strain evidence="3">JCM 3175</strain>
    </source>
</reference>
<dbReference type="Proteomes" id="UP001500307">
    <property type="component" value="Unassembled WGS sequence"/>
</dbReference>
<organism evidence="2 3">
    <name type="scientific">Micromonospora coerulea</name>
    <dbReference type="NCBI Taxonomy" id="47856"/>
    <lineage>
        <taxon>Bacteria</taxon>
        <taxon>Bacillati</taxon>
        <taxon>Actinomycetota</taxon>
        <taxon>Actinomycetes</taxon>
        <taxon>Micromonosporales</taxon>
        <taxon>Micromonosporaceae</taxon>
        <taxon>Micromonospora</taxon>
    </lineage>
</organism>
<evidence type="ECO:0000256" key="1">
    <source>
        <dbReference type="SAM" id="Phobius"/>
    </source>
</evidence>
<dbReference type="EMBL" id="BAABGU010000001">
    <property type="protein sequence ID" value="GAA4562295.1"/>
    <property type="molecule type" value="Genomic_DNA"/>
</dbReference>
<evidence type="ECO:0000313" key="3">
    <source>
        <dbReference type="Proteomes" id="UP001500307"/>
    </source>
</evidence>
<sequence length="341" mass="37578">MTDTPPPADPARRLDQLFAPAEEAVRIPDWMRQPEVEHELTRAERLRLGWERHSGKLLGGLAVLLVLGLLGFLGAAGYGFVRKVHDGEQVLPVRSRDVTPPRPVDADGNTLGVFLGTPAERFVEGKASITLPAARRTGPFTQQQVAGALAKVRAALVEGRLRRPMLQDDPEPFLTLLAPDARAALKDDLAEGGNLGYATRIAPRTDPGWVAEDGIRVRGTVEYAATTDRDGIRVLAITTRFVWVYSFDLFQAQKYPPGAELITLRDQVVWHLPHPDDVRPGSRGLWIDAADVTVLNSTCEAMRKGFIALEYDLPLLQRWPEPEATGDIYADSWRPGDGEEC</sequence>
<name>A0ABP8S6L9_9ACTN</name>
<dbReference type="RefSeq" id="WP_346115871.1">
    <property type="nucleotide sequence ID" value="NZ_BAABGU010000001.1"/>
</dbReference>